<dbReference type="Gene3D" id="3.40.50.300">
    <property type="entry name" value="P-loop containing nucleotide triphosphate hydrolases"/>
    <property type="match status" value="1"/>
</dbReference>
<protein>
    <submittedName>
        <fullName evidence="4">ATP-binding cassette domain-containing protein</fullName>
    </submittedName>
</protein>
<dbReference type="SMART" id="SM00382">
    <property type="entry name" value="AAA"/>
    <property type="match status" value="1"/>
</dbReference>
<dbReference type="SUPFAM" id="SSF52540">
    <property type="entry name" value="P-loop containing nucleoside triphosphate hydrolases"/>
    <property type="match status" value="1"/>
</dbReference>
<evidence type="ECO:0000256" key="2">
    <source>
        <dbReference type="ARBA" id="ARBA00022840"/>
    </source>
</evidence>
<accession>A0A7V5NZM9</accession>
<name>A0A7V5NZM9_9BACT</name>
<dbReference type="PANTHER" id="PTHR43119:SF1">
    <property type="entry name" value="ABC TRANSPORTER DOMAIN-CONTAINING PROTEIN"/>
    <property type="match status" value="1"/>
</dbReference>
<dbReference type="AlphaFoldDB" id="A0A7V5NZM9"/>
<organism evidence="4">
    <name type="scientific">Thermodesulfatator atlanticus</name>
    <dbReference type="NCBI Taxonomy" id="501497"/>
    <lineage>
        <taxon>Bacteria</taxon>
        <taxon>Pseudomonadati</taxon>
        <taxon>Thermodesulfobacteriota</taxon>
        <taxon>Thermodesulfobacteria</taxon>
        <taxon>Thermodesulfobacteriales</taxon>
        <taxon>Thermodesulfatatoraceae</taxon>
        <taxon>Thermodesulfatator</taxon>
    </lineage>
</organism>
<dbReference type="InterPro" id="IPR027417">
    <property type="entry name" value="P-loop_NTPase"/>
</dbReference>
<dbReference type="PANTHER" id="PTHR43119">
    <property type="entry name" value="ABC TRANSPORT PROTEIN ATP-BINDING COMPONENT-RELATED"/>
    <property type="match status" value="1"/>
</dbReference>
<sequence length="216" mass="24146">MPPKNPLLQVGPLTAQREGRYLFRKVSFLLYPGDFIHLKGPSGSGKTTLLRQIVGLEPSQAQRFLEGQPYPPARLSLFRSRCLYLAAEAPVLEGDILKNLRFPFEFKANRKKSLKNPEALLKELGLTLPLSTPARSLSTGERQRLALARALLFEPQVILADEPFSALDPKSFRKAFSLLYDFAQKGQRAVVCVSHHDLPQKTKTLILQDGTLKEAP</sequence>
<dbReference type="InterPro" id="IPR003593">
    <property type="entry name" value="AAA+_ATPase"/>
</dbReference>
<dbReference type="EMBL" id="DROK01000147">
    <property type="protein sequence ID" value="HHI97197.1"/>
    <property type="molecule type" value="Genomic_DNA"/>
</dbReference>
<comment type="caution">
    <text evidence="4">The sequence shown here is derived from an EMBL/GenBank/DDBJ whole genome shotgun (WGS) entry which is preliminary data.</text>
</comment>
<evidence type="ECO:0000256" key="1">
    <source>
        <dbReference type="ARBA" id="ARBA00022741"/>
    </source>
</evidence>
<keyword evidence="1" id="KW-0547">Nucleotide-binding</keyword>
<dbReference type="Pfam" id="PF00005">
    <property type="entry name" value="ABC_tran"/>
    <property type="match status" value="1"/>
</dbReference>
<dbReference type="PROSITE" id="PS50893">
    <property type="entry name" value="ABC_TRANSPORTER_2"/>
    <property type="match status" value="1"/>
</dbReference>
<gene>
    <name evidence="4" type="ORF">ENJ96_05030</name>
</gene>
<proteinExistence type="predicted"/>
<dbReference type="GO" id="GO:0016887">
    <property type="term" value="F:ATP hydrolysis activity"/>
    <property type="evidence" value="ECO:0007669"/>
    <property type="project" value="InterPro"/>
</dbReference>
<evidence type="ECO:0000313" key="4">
    <source>
        <dbReference type="EMBL" id="HHI97197.1"/>
    </source>
</evidence>
<reference evidence="4" key="1">
    <citation type="journal article" date="2020" name="mSystems">
        <title>Genome- and Community-Level Interaction Insights into Carbon Utilization and Element Cycling Functions of Hydrothermarchaeota in Hydrothermal Sediment.</title>
        <authorList>
            <person name="Zhou Z."/>
            <person name="Liu Y."/>
            <person name="Xu W."/>
            <person name="Pan J."/>
            <person name="Luo Z.H."/>
            <person name="Li M."/>
        </authorList>
    </citation>
    <scope>NUCLEOTIDE SEQUENCE [LARGE SCALE GENOMIC DNA]</scope>
    <source>
        <strain evidence="4">HyVt-533</strain>
    </source>
</reference>
<dbReference type="GO" id="GO:0005524">
    <property type="term" value="F:ATP binding"/>
    <property type="evidence" value="ECO:0007669"/>
    <property type="project" value="UniProtKB-KW"/>
</dbReference>
<feature type="domain" description="ABC transporter" evidence="3">
    <location>
        <begin position="8"/>
        <end position="215"/>
    </location>
</feature>
<dbReference type="Proteomes" id="UP000886101">
    <property type="component" value="Unassembled WGS sequence"/>
</dbReference>
<evidence type="ECO:0000259" key="3">
    <source>
        <dbReference type="PROSITE" id="PS50893"/>
    </source>
</evidence>
<keyword evidence="2 4" id="KW-0067">ATP-binding</keyword>
<dbReference type="InterPro" id="IPR003439">
    <property type="entry name" value="ABC_transporter-like_ATP-bd"/>
</dbReference>